<dbReference type="Gene3D" id="3.30.70.100">
    <property type="match status" value="1"/>
</dbReference>
<name>A0ABP8FS67_9BACT</name>
<feature type="domain" description="ABM" evidence="1">
    <location>
        <begin position="15"/>
        <end position="104"/>
    </location>
</feature>
<dbReference type="Proteomes" id="UP001501844">
    <property type="component" value="Unassembled WGS sequence"/>
</dbReference>
<comment type="caution">
    <text evidence="2">The sequence shown here is derived from an EMBL/GenBank/DDBJ whole genome shotgun (WGS) entry which is preliminary data.</text>
</comment>
<gene>
    <name evidence="2" type="ORF">GCM10023183_26860</name>
</gene>
<dbReference type="PANTHER" id="PTHR34474:SF2">
    <property type="entry name" value="SIGNAL TRANSDUCTION PROTEIN TRAP"/>
    <property type="match status" value="1"/>
</dbReference>
<evidence type="ECO:0000259" key="1">
    <source>
        <dbReference type="PROSITE" id="PS51725"/>
    </source>
</evidence>
<sequence length="112" mass="12829">MAGPEHTLFISDSMFVSLSTFTIANDSNANVHEAFKNRPHLVDGAPGFQRLEVLSPQDNPQEIWLLTYWDNEESFKTWYKSHQYQESHKGIPKDTQLVPGSVKIKYFTVVSN</sequence>
<accession>A0ABP8FS67</accession>
<reference evidence="3" key="1">
    <citation type="journal article" date="2019" name="Int. J. Syst. Evol. Microbiol.">
        <title>The Global Catalogue of Microorganisms (GCM) 10K type strain sequencing project: providing services to taxonomists for standard genome sequencing and annotation.</title>
        <authorList>
            <consortium name="The Broad Institute Genomics Platform"/>
            <consortium name="The Broad Institute Genome Sequencing Center for Infectious Disease"/>
            <person name="Wu L."/>
            <person name="Ma J."/>
        </authorList>
    </citation>
    <scope>NUCLEOTIDE SEQUENCE [LARGE SCALE GENOMIC DNA]</scope>
    <source>
        <strain evidence="3">JCM 17917</strain>
    </source>
</reference>
<dbReference type="Pfam" id="PF03992">
    <property type="entry name" value="ABM"/>
    <property type="match status" value="1"/>
</dbReference>
<dbReference type="PROSITE" id="PS51725">
    <property type="entry name" value="ABM"/>
    <property type="match status" value="1"/>
</dbReference>
<dbReference type="InterPro" id="IPR007138">
    <property type="entry name" value="ABM_dom"/>
</dbReference>
<dbReference type="PANTHER" id="PTHR34474">
    <property type="entry name" value="SIGNAL TRANSDUCTION PROTEIN TRAP"/>
    <property type="match status" value="1"/>
</dbReference>
<proteinExistence type="predicted"/>
<keyword evidence="3" id="KW-1185">Reference proteome</keyword>
<dbReference type="InterPro" id="IPR050404">
    <property type="entry name" value="Heme-degrading_MO"/>
</dbReference>
<evidence type="ECO:0000313" key="3">
    <source>
        <dbReference type="Proteomes" id="UP001501844"/>
    </source>
</evidence>
<protein>
    <recommendedName>
        <fullName evidence="1">ABM domain-containing protein</fullName>
    </recommendedName>
</protein>
<organism evidence="2 3">
    <name type="scientific">Nibribacter koreensis</name>
    <dbReference type="NCBI Taxonomy" id="1084519"/>
    <lineage>
        <taxon>Bacteria</taxon>
        <taxon>Pseudomonadati</taxon>
        <taxon>Bacteroidota</taxon>
        <taxon>Cytophagia</taxon>
        <taxon>Cytophagales</taxon>
        <taxon>Hymenobacteraceae</taxon>
        <taxon>Nibribacter</taxon>
    </lineage>
</organism>
<dbReference type="EMBL" id="BAABGX010000002">
    <property type="protein sequence ID" value="GAA4309601.1"/>
    <property type="molecule type" value="Genomic_DNA"/>
</dbReference>
<dbReference type="InterPro" id="IPR011008">
    <property type="entry name" value="Dimeric_a/b-barrel"/>
</dbReference>
<evidence type="ECO:0000313" key="2">
    <source>
        <dbReference type="EMBL" id="GAA4309601.1"/>
    </source>
</evidence>
<dbReference type="SUPFAM" id="SSF54909">
    <property type="entry name" value="Dimeric alpha+beta barrel"/>
    <property type="match status" value="1"/>
</dbReference>